<dbReference type="EMBL" id="JAGQHS010000015">
    <property type="protein sequence ID" value="MCA9755069.1"/>
    <property type="molecule type" value="Genomic_DNA"/>
</dbReference>
<evidence type="ECO:0000313" key="2">
    <source>
        <dbReference type="EMBL" id="MCA9755069.1"/>
    </source>
</evidence>
<organism evidence="2 3">
    <name type="scientific">Eiseniibacteriota bacterium</name>
    <dbReference type="NCBI Taxonomy" id="2212470"/>
    <lineage>
        <taxon>Bacteria</taxon>
        <taxon>Candidatus Eiseniibacteriota</taxon>
    </lineage>
</organism>
<reference evidence="2" key="2">
    <citation type="journal article" date="2021" name="Microbiome">
        <title>Successional dynamics and alternative stable states in a saline activated sludge microbial community over 9 years.</title>
        <authorList>
            <person name="Wang Y."/>
            <person name="Ye J."/>
            <person name="Ju F."/>
            <person name="Liu L."/>
            <person name="Boyd J.A."/>
            <person name="Deng Y."/>
            <person name="Parks D.H."/>
            <person name="Jiang X."/>
            <person name="Yin X."/>
            <person name="Woodcroft B.J."/>
            <person name="Tyson G.W."/>
            <person name="Hugenholtz P."/>
            <person name="Polz M.F."/>
            <person name="Zhang T."/>
        </authorList>
    </citation>
    <scope>NUCLEOTIDE SEQUENCE</scope>
    <source>
        <strain evidence="2">HKST-UBA02</strain>
    </source>
</reference>
<evidence type="ECO:0000259" key="1">
    <source>
        <dbReference type="Pfam" id="PF10079"/>
    </source>
</evidence>
<dbReference type="AlphaFoldDB" id="A0A956NDR6"/>
<dbReference type="Proteomes" id="UP000739538">
    <property type="component" value="Unassembled WGS sequence"/>
</dbReference>
<comment type="caution">
    <text evidence="2">The sequence shown here is derived from an EMBL/GenBank/DDBJ whole genome shotgun (WGS) entry which is preliminary data.</text>
</comment>
<reference evidence="2" key="1">
    <citation type="submission" date="2020-04" db="EMBL/GenBank/DDBJ databases">
        <authorList>
            <person name="Zhang T."/>
        </authorList>
    </citation>
    <scope>NUCLEOTIDE SEQUENCE</scope>
    <source>
        <strain evidence="2">HKST-UBA02</strain>
    </source>
</reference>
<gene>
    <name evidence="2" type="primary">bshC</name>
    <name evidence="2" type="ORF">KDA27_04640</name>
</gene>
<dbReference type="InterPro" id="IPR055398">
    <property type="entry name" value="Rossmann-like_BshC"/>
</dbReference>
<proteinExistence type="predicted"/>
<feature type="domain" description="Bacillithiol biosynthesis BshC N-terminal Rossmann-like" evidence="1">
    <location>
        <begin position="291"/>
        <end position="339"/>
    </location>
</feature>
<feature type="domain" description="Bacillithiol biosynthesis BshC N-terminal Rossmann-like" evidence="1">
    <location>
        <begin position="54"/>
        <end position="222"/>
    </location>
</feature>
<name>A0A956NDR6_UNCEI</name>
<sequence>MRSLGRVGDEGRGLAPLDGGSRSLPPAFLDRVHRRRAVPDSAWFRPTIEWNRATGAAPELLDRAARIGTEGGVVVLTGQQVGLFGGPLYTLYKLLSAVALAEEIEGATGVPALPVFWVVGDDSDFGEVSSIWFPDATGRPQRVRDADEPEGGTLVGALPASRHEAHLFELAPHVRGHRHGEFVLGKMEAALAHASTWSDLHAALFHGALGARSALFLDGGSDAFLGAAGDWLGDAAKAPLADLLNRAVPAGEEPVLAPELGDRALFRIAKGRRDSVQDPREIDVAAMRAGGEFVAPNVVLRPLLQDHALPNVATICGPSEIRYRHQLGPLYQHLGVPEPLRPSRFSAVLLPDLDCAGSVDDGSYLSAGHDPAAFVDRRVEAFLPGELFGEIRELRERVRGSIERLEPALGEFDKSLPQLISSAAGKADYQFDRMLEGIKGKARHRLQQRCPALAGLADFVLPRQRPQERSLSWWTPFAAEGPEVVTPLLAAAKEHVMHSVVRSEERGGADDILVERSVFRLEGIGS</sequence>
<accession>A0A956NDR6</accession>
<dbReference type="Pfam" id="PF10079">
    <property type="entry name" value="Rossmann-like_BshC"/>
    <property type="match status" value="2"/>
</dbReference>
<evidence type="ECO:0000313" key="3">
    <source>
        <dbReference type="Proteomes" id="UP000739538"/>
    </source>
</evidence>
<protein>
    <submittedName>
        <fullName evidence="2">Bacillithiol biosynthesis BshC</fullName>
    </submittedName>
</protein>